<evidence type="ECO:0000256" key="4">
    <source>
        <dbReference type="ARBA" id="ARBA00022989"/>
    </source>
</evidence>
<feature type="transmembrane region" description="Helical" evidence="10">
    <location>
        <begin position="173"/>
        <end position="194"/>
    </location>
</feature>
<name>A0ABM4CQL4_HYDVU</name>
<organism evidence="12 13">
    <name type="scientific">Hydra vulgaris</name>
    <name type="common">Hydra</name>
    <name type="synonym">Hydra attenuata</name>
    <dbReference type="NCBI Taxonomy" id="6087"/>
    <lineage>
        <taxon>Eukaryota</taxon>
        <taxon>Metazoa</taxon>
        <taxon>Cnidaria</taxon>
        <taxon>Hydrozoa</taxon>
        <taxon>Hydroidolina</taxon>
        <taxon>Anthoathecata</taxon>
        <taxon>Aplanulata</taxon>
        <taxon>Hydridae</taxon>
        <taxon>Hydra</taxon>
    </lineage>
</organism>
<evidence type="ECO:0000256" key="3">
    <source>
        <dbReference type="ARBA" id="ARBA00022692"/>
    </source>
</evidence>
<keyword evidence="12" id="KW-1185">Reference proteome</keyword>
<evidence type="ECO:0000256" key="10">
    <source>
        <dbReference type="SAM" id="Phobius"/>
    </source>
</evidence>
<dbReference type="PRINTS" id="PR00237">
    <property type="entry name" value="GPCRRHODOPSN"/>
</dbReference>
<dbReference type="InterPro" id="IPR017452">
    <property type="entry name" value="GPCR_Rhodpsn_7TM"/>
</dbReference>
<reference evidence="13" key="1">
    <citation type="submission" date="2025-08" db="UniProtKB">
        <authorList>
            <consortium name="RefSeq"/>
        </authorList>
    </citation>
    <scope>IDENTIFICATION</scope>
</reference>
<feature type="transmembrane region" description="Helical" evidence="10">
    <location>
        <begin position="134"/>
        <end position="153"/>
    </location>
</feature>
<feature type="transmembrane region" description="Helical" evidence="10">
    <location>
        <begin position="20"/>
        <end position="44"/>
    </location>
</feature>
<dbReference type="PANTHER" id="PTHR24249:SF372">
    <property type="entry name" value="G-PROTEIN COUPLED RECEPTORS FAMILY 1 PROFILE DOMAIN-CONTAINING PROTEIN"/>
    <property type="match status" value="1"/>
</dbReference>
<gene>
    <name evidence="13" type="primary">LOC136085977</name>
</gene>
<keyword evidence="7 9" id="KW-0675">Receptor</keyword>
<dbReference type="PANTHER" id="PTHR24249">
    <property type="entry name" value="HISTAMINE RECEPTOR-RELATED G-PROTEIN COUPLED RECEPTOR"/>
    <property type="match status" value="1"/>
</dbReference>
<comment type="similarity">
    <text evidence="9">Belongs to the G-protein coupled receptor 1 family.</text>
</comment>
<proteinExistence type="inferred from homology"/>
<feature type="transmembrane region" description="Helical" evidence="10">
    <location>
        <begin position="95"/>
        <end position="113"/>
    </location>
</feature>
<evidence type="ECO:0000256" key="8">
    <source>
        <dbReference type="ARBA" id="ARBA00023224"/>
    </source>
</evidence>
<dbReference type="PROSITE" id="PS50262">
    <property type="entry name" value="G_PROTEIN_RECEP_F1_2"/>
    <property type="match status" value="1"/>
</dbReference>
<evidence type="ECO:0000256" key="5">
    <source>
        <dbReference type="ARBA" id="ARBA00023040"/>
    </source>
</evidence>
<protein>
    <submittedName>
        <fullName evidence="13">5-hydroxytryptamine receptor 1B-like</fullName>
    </submittedName>
</protein>
<feature type="transmembrane region" description="Helical" evidence="10">
    <location>
        <begin position="220"/>
        <end position="241"/>
    </location>
</feature>
<dbReference type="InterPro" id="IPR000276">
    <property type="entry name" value="GPCR_Rhodpsn"/>
</dbReference>
<dbReference type="InterPro" id="IPR050569">
    <property type="entry name" value="TAAR"/>
</dbReference>
<comment type="subcellular location">
    <subcellularLocation>
        <location evidence="1">Cell membrane</location>
        <topology evidence="1">Multi-pass membrane protein</topology>
    </subcellularLocation>
</comment>
<keyword evidence="2" id="KW-1003">Cell membrane</keyword>
<evidence type="ECO:0000259" key="11">
    <source>
        <dbReference type="PROSITE" id="PS50262"/>
    </source>
</evidence>
<feature type="transmembrane region" description="Helical" evidence="10">
    <location>
        <begin position="56"/>
        <end position="75"/>
    </location>
</feature>
<dbReference type="Pfam" id="PF00001">
    <property type="entry name" value="7tm_1"/>
    <property type="match status" value="1"/>
</dbReference>
<keyword evidence="8 9" id="KW-0807">Transducer</keyword>
<keyword evidence="3 9" id="KW-0812">Transmembrane</keyword>
<dbReference type="Gene3D" id="1.20.1070.10">
    <property type="entry name" value="Rhodopsin 7-helix transmembrane proteins"/>
    <property type="match status" value="1"/>
</dbReference>
<dbReference type="Proteomes" id="UP001652625">
    <property type="component" value="Chromosome 10"/>
</dbReference>
<sequence length="315" mass="36831">MNKSLTNNTTKLVVSSTRVIFSLTGLSLLSLFIIIINLYCLIITYQSRKLHKPSNVAICSLILAHLVQGVIVIPLYTLKRSNFEIPFLTCDMFRFFYMLTNYAACLSLMIVTIDRFLHLQIPFKYRVYITVKRICIFLVIMWIYTIALCLIPFVNQINRQDCSYIPSKLWTTLMLICNTSVPLLFTIILYLMIFKKARAVEKKKRLIQNLRFVYLNKSNIVFLIVFCYVICWGPSCIYYLLESLCHERCFRRNYHNSTSEKIVTLIMKIMTFMDGFIAPFIYCIGNRTFKKASKLSRNRMKVAFSNILDRSSIVA</sequence>
<keyword evidence="5 9" id="KW-0297">G-protein coupled receptor</keyword>
<evidence type="ECO:0000313" key="12">
    <source>
        <dbReference type="Proteomes" id="UP001652625"/>
    </source>
</evidence>
<evidence type="ECO:0000256" key="7">
    <source>
        <dbReference type="ARBA" id="ARBA00023170"/>
    </source>
</evidence>
<accession>A0ABM4CQL4</accession>
<dbReference type="RefSeq" id="XP_065664134.1">
    <property type="nucleotide sequence ID" value="XM_065808062.1"/>
</dbReference>
<dbReference type="SUPFAM" id="SSF81321">
    <property type="entry name" value="Family A G protein-coupled receptor-like"/>
    <property type="match status" value="1"/>
</dbReference>
<evidence type="ECO:0000256" key="6">
    <source>
        <dbReference type="ARBA" id="ARBA00023136"/>
    </source>
</evidence>
<feature type="transmembrane region" description="Helical" evidence="10">
    <location>
        <begin position="261"/>
        <end position="284"/>
    </location>
</feature>
<keyword evidence="6 10" id="KW-0472">Membrane</keyword>
<evidence type="ECO:0000256" key="9">
    <source>
        <dbReference type="RuleBase" id="RU000688"/>
    </source>
</evidence>
<evidence type="ECO:0000313" key="13">
    <source>
        <dbReference type="RefSeq" id="XP_065664134.1"/>
    </source>
</evidence>
<keyword evidence="4 10" id="KW-1133">Transmembrane helix</keyword>
<dbReference type="GeneID" id="136085977"/>
<feature type="domain" description="G-protein coupled receptors family 1 profile" evidence="11">
    <location>
        <begin position="36"/>
        <end position="282"/>
    </location>
</feature>
<evidence type="ECO:0000256" key="1">
    <source>
        <dbReference type="ARBA" id="ARBA00004651"/>
    </source>
</evidence>
<dbReference type="PROSITE" id="PS00237">
    <property type="entry name" value="G_PROTEIN_RECEP_F1_1"/>
    <property type="match status" value="1"/>
</dbReference>
<evidence type="ECO:0000256" key="2">
    <source>
        <dbReference type="ARBA" id="ARBA00022475"/>
    </source>
</evidence>